<accession>A0ABT7BSX4</accession>
<dbReference type="InterPro" id="IPR003594">
    <property type="entry name" value="HATPase_dom"/>
</dbReference>
<dbReference type="SUPFAM" id="SSF55874">
    <property type="entry name" value="ATPase domain of HSP90 chaperone/DNA topoisomerase II/histidine kinase"/>
    <property type="match status" value="1"/>
</dbReference>
<evidence type="ECO:0000313" key="10">
    <source>
        <dbReference type="Proteomes" id="UP001232992"/>
    </source>
</evidence>
<comment type="caution">
    <text evidence="9">The sequence shown here is derived from an EMBL/GenBank/DDBJ whole genome shotgun (WGS) entry which is preliminary data.</text>
</comment>
<evidence type="ECO:0000313" key="9">
    <source>
        <dbReference type="EMBL" id="MDJ1182290.1"/>
    </source>
</evidence>
<dbReference type="InterPro" id="IPR036097">
    <property type="entry name" value="HisK_dim/P_sf"/>
</dbReference>
<feature type="modified residue" description="4-aspartylphosphate" evidence="6">
    <location>
        <position position="56"/>
    </location>
</feature>
<proteinExistence type="predicted"/>
<comment type="catalytic activity">
    <reaction evidence="1">
        <text>ATP + protein L-histidine = ADP + protein N-phospho-L-histidine.</text>
        <dbReference type="EC" id="2.7.13.3"/>
    </reaction>
</comment>
<organism evidence="9 10">
    <name type="scientific">Roseofilum casamattae BLCC-M143</name>
    <dbReference type="NCBI Taxonomy" id="3022442"/>
    <lineage>
        <taxon>Bacteria</taxon>
        <taxon>Bacillati</taxon>
        <taxon>Cyanobacteriota</taxon>
        <taxon>Cyanophyceae</taxon>
        <taxon>Desertifilales</taxon>
        <taxon>Desertifilaceae</taxon>
        <taxon>Roseofilum</taxon>
        <taxon>Roseofilum casamattae</taxon>
    </lineage>
</organism>
<keyword evidence="10" id="KW-1185">Reference proteome</keyword>
<evidence type="ECO:0000256" key="6">
    <source>
        <dbReference type="PROSITE-ProRule" id="PRU00169"/>
    </source>
</evidence>
<gene>
    <name evidence="9" type="ORF">PMH09_03705</name>
</gene>
<dbReference type="InterPro" id="IPR005467">
    <property type="entry name" value="His_kinase_dom"/>
</dbReference>
<evidence type="ECO:0000256" key="5">
    <source>
        <dbReference type="ARBA" id="ARBA00023012"/>
    </source>
</evidence>
<evidence type="ECO:0000256" key="1">
    <source>
        <dbReference type="ARBA" id="ARBA00000085"/>
    </source>
</evidence>
<feature type="domain" description="Histidine kinase" evidence="7">
    <location>
        <begin position="147"/>
        <end position="408"/>
    </location>
</feature>
<dbReference type="RefSeq" id="WP_283756942.1">
    <property type="nucleotide sequence ID" value="NZ_JAQOSQ010000002.1"/>
</dbReference>
<dbReference type="SUPFAM" id="SSF52172">
    <property type="entry name" value="CheY-like"/>
    <property type="match status" value="1"/>
</dbReference>
<evidence type="ECO:0000256" key="2">
    <source>
        <dbReference type="ARBA" id="ARBA00012438"/>
    </source>
</evidence>
<dbReference type="PANTHER" id="PTHR43547:SF2">
    <property type="entry name" value="HYBRID SIGNAL TRANSDUCTION HISTIDINE KINASE C"/>
    <property type="match status" value="1"/>
</dbReference>
<dbReference type="SMART" id="SM00387">
    <property type="entry name" value="HATPase_c"/>
    <property type="match status" value="1"/>
</dbReference>
<dbReference type="InterPro" id="IPR003661">
    <property type="entry name" value="HisK_dim/P_dom"/>
</dbReference>
<keyword evidence="5" id="KW-0902">Two-component regulatory system</keyword>
<evidence type="ECO:0000259" key="8">
    <source>
        <dbReference type="PROSITE" id="PS50110"/>
    </source>
</evidence>
<reference evidence="9 10" key="1">
    <citation type="submission" date="2023-01" db="EMBL/GenBank/DDBJ databases">
        <title>Novel diversity within Roseofilum (Cyanobacteria; Desertifilaceae) from marine benthic mats with descriptions of four novel species.</title>
        <authorList>
            <person name="Wang Y."/>
            <person name="Berthold D.E."/>
            <person name="Hu J."/>
            <person name="Lefler F.W."/>
            <person name="Laughinghouse H.D. IV."/>
        </authorList>
    </citation>
    <scope>NUCLEOTIDE SEQUENCE [LARGE SCALE GENOMIC DNA]</scope>
    <source>
        <strain evidence="9 10">BLCC-M143</strain>
    </source>
</reference>
<dbReference type="SUPFAM" id="SSF47384">
    <property type="entry name" value="Homodimeric domain of signal transducing histidine kinase"/>
    <property type="match status" value="1"/>
</dbReference>
<dbReference type="InterPro" id="IPR036890">
    <property type="entry name" value="HATPase_C_sf"/>
</dbReference>
<keyword evidence="4 9" id="KW-0808">Transferase</keyword>
<dbReference type="CDD" id="cd19920">
    <property type="entry name" value="REC_PA4781-like"/>
    <property type="match status" value="1"/>
</dbReference>
<dbReference type="EC" id="2.7.13.3" evidence="2"/>
<dbReference type="SMART" id="SM00388">
    <property type="entry name" value="HisKA"/>
    <property type="match status" value="1"/>
</dbReference>
<feature type="domain" description="Response regulatory" evidence="8">
    <location>
        <begin position="7"/>
        <end position="123"/>
    </location>
</feature>
<evidence type="ECO:0000256" key="3">
    <source>
        <dbReference type="ARBA" id="ARBA00022553"/>
    </source>
</evidence>
<keyword evidence="3 6" id="KW-0597">Phosphoprotein</keyword>
<dbReference type="PANTHER" id="PTHR43547">
    <property type="entry name" value="TWO-COMPONENT HISTIDINE KINASE"/>
    <property type="match status" value="1"/>
</dbReference>
<dbReference type="PROSITE" id="PS50109">
    <property type="entry name" value="HIS_KIN"/>
    <property type="match status" value="1"/>
</dbReference>
<dbReference type="Gene3D" id="3.30.565.10">
    <property type="entry name" value="Histidine kinase-like ATPase, C-terminal domain"/>
    <property type="match status" value="1"/>
</dbReference>
<dbReference type="InterPro" id="IPR001789">
    <property type="entry name" value="Sig_transdc_resp-reg_receiver"/>
</dbReference>
<dbReference type="PROSITE" id="PS50110">
    <property type="entry name" value="RESPONSE_REGULATORY"/>
    <property type="match status" value="1"/>
</dbReference>
<dbReference type="Gene3D" id="3.40.50.2300">
    <property type="match status" value="1"/>
</dbReference>
<dbReference type="PRINTS" id="PR00344">
    <property type="entry name" value="BCTRLSENSOR"/>
</dbReference>
<dbReference type="EMBL" id="JAQOSQ010000002">
    <property type="protein sequence ID" value="MDJ1182290.1"/>
    <property type="molecule type" value="Genomic_DNA"/>
</dbReference>
<dbReference type="Gene3D" id="1.10.287.130">
    <property type="match status" value="1"/>
</dbReference>
<protein>
    <recommendedName>
        <fullName evidence="2">histidine kinase</fullName>
        <ecNumber evidence="2">2.7.13.3</ecNumber>
    </recommendedName>
</protein>
<keyword evidence="4 9" id="KW-0418">Kinase</keyword>
<sequence length="408" mass="45944">MMPHKGNILVVEDTPANLQVVSKFLKDEGYSAATAIDGERAFKRLQHYRPDLILLDIQMPGIDGFETCRRLKANPEYRHIPVIFLTALSDRVNKLKGLELGGVDYITKPFERGEFLARVKIHINLQKTQLQLIQDSKLATLGELVAGIAHEVNNPLNFIYGNLERADRYYRDLLHLLELYEMEYPTPSSKISDWKEHIDVAFLKEDYPALLDSMKYGAERIKGIVVSLRSFVKLDEADWKKVDFHEGLENALILLCHRLQESPFRDKINTIKNYAELPLVACNPAQLNQVFMHLLVNAIDAINAKYWHEGSNSKPDLDPPQLTISTGIETQNSEPLLFLKIKDNGIGISEEIKPRIFDQFFTTKSTGKGTGLGLAIAYQVVAEQHGGTITCTSELGKGTEFAIALPLS</sequence>
<evidence type="ECO:0000259" key="7">
    <source>
        <dbReference type="PROSITE" id="PS50109"/>
    </source>
</evidence>
<dbReference type="Proteomes" id="UP001232992">
    <property type="component" value="Unassembled WGS sequence"/>
</dbReference>
<dbReference type="InterPro" id="IPR004358">
    <property type="entry name" value="Sig_transdc_His_kin-like_C"/>
</dbReference>
<dbReference type="GO" id="GO:0016301">
    <property type="term" value="F:kinase activity"/>
    <property type="evidence" value="ECO:0007669"/>
    <property type="project" value="UniProtKB-KW"/>
</dbReference>
<dbReference type="SMART" id="SM00448">
    <property type="entry name" value="REC"/>
    <property type="match status" value="1"/>
</dbReference>
<name>A0ABT7BSX4_9CYAN</name>
<dbReference type="InterPro" id="IPR011006">
    <property type="entry name" value="CheY-like_superfamily"/>
</dbReference>
<dbReference type="Pfam" id="PF02518">
    <property type="entry name" value="HATPase_c"/>
    <property type="match status" value="1"/>
</dbReference>
<evidence type="ECO:0000256" key="4">
    <source>
        <dbReference type="ARBA" id="ARBA00022777"/>
    </source>
</evidence>
<dbReference type="CDD" id="cd00082">
    <property type="entry name" value="HisKA"/>
    <property type="match status" value="1"/>
</dbReference>
<dbReference type="Gene3D" id="6.10.250.690">
    <property type="match status" value="1"/>
</dbReference>
<dbReference type="Pfam" id="PF00072">
    <property type="entry name" value="Response_reg"/>
    <property type="match status" value="1"/>
</dbReference>